<protein>
    <recommendedName>
        <fullName evidence="3">Gingipain domain-containing protein</fullName>
    </recommendedName>
</protein>
<evidence type="ECO:0008006" key="3">
    <source>
        <dbReference type="Google" id="ProtNLM"/>
    </source>
</evidence>
<dbReference type="RefSeq" id="WP_207054133.1">
    <property type="nucleotide sequence ID" value="NZ_JAFIMU010000007.1"/>
</dbReference>
<evidence type="ECO:0000313" key="2">
    <source>
        <dbReference type="Proteomes" id="UP000664052"/>
    </source>
</evidence>
<evidence type="ECO:0000313" key="1">
    <source>
        <dbReference type="EMBL" id="MBN8230453.1"/>
    </source>
</evidence>
<name>A0ABS3DGM5_9BACT</name>
<accession>A0ABS3DGM5</accession>
<organism evidence="1 2">
    <name type="scientific">Corallococcus macrosporus</name>
    <dbReference type="NCBI Taxonomy" id="35"/>
    <lineage>
        <taxon>Bacteria</taxon>
        <taxon>Pseudomonadati</taxon>
        <taxon>Myxococcota</taxon>
        <taxon>Myxococcia</taxon>
        <taxon>Myxococcales</taxon>
        <taxon>Cystobacterineae</taxon>
        <taxon>Myxococcaceae</taxon>
        <taxon>Corallococcus</taxon>
    </lineage>
</organism>
<reference evidence="1 2" key="1">
    <citation type="submission" date="2021-02" db="EMBL/GenBank/DDBJ databases">
        <title>De Novo genome assembly of isolated myxobacteria.</title>
        <authorList>
            <person name="Stevens D.C."/>
        </authorList>
    </citation>
    <scope>NUCLEOTIDE SEQUENCE [LARGE SCALE GENOMIC DNA]</scope>
    <source>
        <strain evidence="1 2">ATCC 29039</strain>
    </source>
</reference>
<keyword evidence="2" id="KW-1185">Reference proteome</keyword>
<sequence length="472" mass="52228">MTFHLLLAHAGSGRPVLEEGLPWEAFADAPTPEPVPTPSHLHNFAGPPDQLREQRWALLVPDTPRGRAVEVRLARLCELRSREQGAPVETYRVPPGMDAVQADNFRVRTLHAWTRPEREHARYVLLAGGLEELSLELQTSLVEDGGCFVGRLAFDEEADYSSYVEKVLAYAGASEPHRRARAVYLAVDDRSLATRAGQRNLVEPTVERCREEHGQDHFPASELLEETLPEGALERLFEVAGAAVPSLLFTMSHGLGSPEGGWGSALAQRQEQGNMSLGGGVALTPAELRRRPFLPGGVWFYVACFGAGTPLQSVYEPWMKQFVESGMASARILERIRWSRPADGRPFTAALPQAALANPEGPLAVIAHLDMAWIHAFHDVLTGQSHAYRLESVMTKLLQGYRAGVSLQMLLRYAGQLDARLGRQHQQDAAKPSKDPLPQDVRIERARLWMERHDVTRYVLLGDPAVRLVTPG</sequence>
<dbReference type="Proteomes" id="UP000664052">
    <property type="component" value="Unassembled WGS sequence"/>
</dbReference>
<proteinExistence type="predicted"/>
<gene>
    <name evidence="1" type="ORF">JYK02_23350</name>
</gene>
<dbReference type="EMBL" id="JAFIMU010000007">
    <property type="protein sequence ID" value="MBN8230453.1"/>
    <property type="molecule type" value="Genomic_DNA"/>
</dbReference>
<comment type="caution">
    <text evidence="1">The sequence shown here is derived from an EMBL/GenBank/DDBJ whole genome shotgun (WGS) entry which is preliminary data.</text>
</comment>